<dbReference type="EMBL" id="SDRB02013090">
    <property type="protein sequence ID" value="THF95986.1"/>
    <property type="molecule type" value="Genomic_DNA"/>
</dbReference>
<evidence type="ECO:0000256" key="3">
    <source>
        <dbReference type="ARBA" id="ARBA00022821"/>
    </source>
</evidence>
<protein>
    <recommendedName>
        <fullName evidence="4">Disease resistance N-terminal domain-containing protein</fullName>
    </recommendedName>
</protein>
<dbReference type="Proteomes" id="UP000306102">
    <property type="component" value="Unassembled WGS sequence"/>
</dbReference>
<keyword evidence="2" id="KW-0547">Nucleotide-binding</keyword>
<organism evidence="5 6">
    <name type="scientific">Camellia sinensis var. sinensis</name>
    <name type="common">China tea</name>
    <dbReference type="NCBI Taxonomy" id="542762"/>
    <lineage>
        <taxon>Eukaryota</taxon>
        <taxon>Viridiplantae</taxon>
        <taxon>Streptophyta</taxon>
        <taxon>Embryophyta</taxon>
        <taxon>Tracheophyta</taxon>
        <taxon>Spermatophyta</taxon>
        <taxon>Magnoliopsida</taxon>
        <taxon>eudicotyledons</taxon>
        <taxon>Gunneridae</taxon>
        <taxon>Pentapetalae</taxon>
        <taxon>asterids</taxon>
        <taxon>Ericales</taxon>
        <taxon>Theaceae</taxon>
        <taxon>Camellia</taxon>
    </lineage>
</organism>
<dbReference type="InterPro" id="IPR041118">
    <property type="entry name" value="Rx_N"/>
</dbReference>
<dbReference type="Gene3D" id="1.20.5.4130">
    <property type="match status" value="1"/>
</dbReference>
<evidence type="ECO:0000259" key="4">
    <source>
        <dbReference type="Pfam" id="PF18052"/>
    </source>
</evidence>
<keyword evidence="6" id="KW-1185">Reference proteome</keyword>
<evidence type="ECO:0000256" key="2">
    <source>
        <dbReference type="ARBA" id="ARBA00022741"/>
    </source>
</evidence>
<sequence>MAETILYRTAGPLQEIASAWNVKKDLKKIQATLSTIKSVLLDAEEQQEKNNEVKDWIRKGKHAFCDVEDVIDDFATKALRRKLRKKEKSMVKEFFKLQSLSALEYIDNNYIGSSSVANTTSDATVDTPSSSRSKLMNAATRGSFFPALEKLLLDGLPLLKEWLREVVMANDHGEIAPAR</sequence>
<dbReference type="Pfam" id="PF18052">
    <property type="entry name" value="Rx_N"/>
    <property type="match status" value="1"/>
</dbReference>
<gene>
    <name evidence="5" type="ORF">TEA_009389</name>
</gene>
<dbReference type="AlphaFoldDB" id="A0A4V3WJ81"/>
<name>A0A4V3WJ81_CAMSN</name>
<proteinExistence type="predicted"/>
<feature type="domain" description="Disease resistance N-terminal" evidence="4">
    <location>
        <begin position="14"/>
        <end position="88"/>
    </location>
</feature>
<reference evidence="5 6" key="1">
    <citation type="journal article" date="2018" name="Proc. Natl. Acad. Sci. U.S.A.">
        <title>Draft genome sequence of Camellia sinensis var. sinensis provides insights into the evolution of the tea genome and tea quality.</title>
        <authorList>
            <person name="Wei C."/>
            <person name="Yang H."/>
            <person name="Wang S."/>
            <person name="Zhao J."/>
            <person name="Liu C."/>
            <person name="Gao L."/>
            <person name="Xia E."/>
            <person name="Lu Y."/>
            <person name="Tai Y."/>
            <person name="She G."/>
            <person name="Sun J."/>
            <person name="Cao H."/>
            <person name="Tong W."/>
            <person name="Gao Q."/>
            <person name="Li Y."/>
            <person name="Deng W."/>
            <person name="Jiang X."/>
            <person name="Wang W."/>
            <person name="Chen Q."/>
            <person name="Zhang S."/>
            <person name="Li H."/>
            <person name="Wu J."/>
            <person name="Wang P."/>
            <person name="Li P."/>
            <person name="Shi C."/>
            <person name="Zheng F."/>
            <person name="Jian J."/>
            <person name="Huang B."/>
            <person name="Shan D."/>
            <person name="Shi M."/>
            <person name="Fang C."/>
            <person name="Yue Y."/>
            <person name="Li F."/>
            <person name="Li D."/>
            <person name="Wei S."/>
            <person name="Han B."/>
            <person name="Jiang C."/>
            <person name="Yin Y."/>
            <person name="Xia T."/>
            <person name="Zhang Z."/>
            <person name="Bennetzen J.L."/>
            <person name="Zhao S."/>
            <person name="Wan X."/>
        </authorList>
    </citation>
    <scope>NUCLEOTIDE SEQUENCE [LARGE SCALE GENOMIC DNA]</scope>
    <source>
        <strain evidence="6">cv. Shuchazao</strain>
        <tissue evidence="5">Leaf</tissue>
    </source>
</reference>
<accession>A0A4V3WJ81</accession>
<evidence type="ECO:0000256" key="1">
    <source>
        <dbReference type="ARBA" id="ARBA00022737"/>
    </source>
</evidence>
<keyword evidence="3" id="KW-0611">Plant defense</keyword>
<evidence type="ECO:0000313" key="5">
    <source>
        <dbReference type="EMBL" id="THF95986.1"/>
    </source>
</evidence>
<evidence type="ECO:0000313" key="6">
    <source>
        <dbReference type="Proteomes" id="UP000306102"/>
    </source>
</evidence>
<comment type="caution">
    <text evidence="5">The sequence shown here is derived from an EMBL/GenBank/DDBJ whole genome shotgun (WGS) entry which is preliminary data.</text>
</comment>
<dbReference type="GO" id="GO:0000166">
    <property type="term" value="F:nucleotide binding"/>
    <property type="evidence" value="ECO:0007669"/>
    <property type="project" value="UniProtKB-KW"/>
</dbReference>
<keyword evidence="1" id="KW-0677">Repeat</keyword>
<dbReference type="GO" id="GO:0006952">
    <property type="term" value="P:defense response"/>
    <property type="evidence" value="ECO:0007669"/>
    <property type="project" value="UniProtKB-KW"/>
</dbReference>